<accession>A0ABQ5FNE8</accession>
<keyword evidence="1" id="KW-0472">Membrane</keyword>
<evidence type="ECO:0000313" key="2">
    <source>
        <dbReference type="EMBL" id="GJT64886.1"/>
    </source>
</evidence>
<dbReference type="Proteomes" id="UP001151760">
    <property type="component" value="Unassembled WGS sequence"/>
</dbReference>
<comment type="caution">
    <text evidence="2">The sequence shown here is derived from an EMBL/GenBank/DDBJ whole genome shotgun (WGS) entry which is preliminary data.</text>
</comment>
<dbReference type="EMBL" id="BQNB010017586">
    <property type="protein sequence ID" value="GJT64886.1"/>
    <property type="molecule type" value="Genomic_DNA"/>
</dbReference>
<name>A0ABQ5FNE8_9ASTR</name>
<keyword evidence="3" id="KW-1185">Reference proteome</keyword>
<gene>
    <name evidence="2" type="ORF">Tco_1016366</name>
</gene>
<evidence type="ECO:0000256" key="1">
    <source>
        <dbReference type="SAM" id="Phobius"/>
    </source>
</evidence>
<feature type="transmembrane region" description="Helical" evidence="1">
    <location>
        <begin position="78"/>
        <end position="107"/>
    </location>
</feature>
<protein>
    <submittedName>
        <fullName evidence="2">Uncharacterized protein</fullName>
    </submittedName>
</protein>
<sequence>MRGVNIIVRFFDAMEAASDSGTVPTKGTASTVRGIPRAHPTRPGLCYTWRVGEFPALEFREFSLSLWIFLELSLKSSLALGMASASFSVFSLTVAMMRVTLAIALIVSESGS</sequence>
<keyword evidence="1" id="KW-1133">Transmembrane helix</keyword>
<reference evidence="2" key="1">
    <citation type="journal article" date="2022" name="Int. J. Mol. Sci.">
        <title>Draft Genome of Tanacetum Coccineum: Genomic Comparison of Closely Related Tanacetum-Family Plants.</title>
        <authorList>
            <person name="Yamashiro T."/>
            <person name="Shiraishi A."/>
            <person name="Nakayama K."/>
            <person name="Satake H."/>
        </authorList>
    </citation>
    <scope>NUCLEOTIDE SEQUENCE</scope>
</reference>
<organism evidence="2 3">
    <name type="scientific">Tanacetum coccineum</name>
    <dbReference type="NCBI Taxonomy" id="301880"/>
    <lineage>
        <taxon>Eukaryota</taxon>
        <taxon>Viridiplantae</taxon>
        <taxon>Streptophyta</taxon>
        <taxon>Embryophyta</taxon>
        <taxon>Tracheophyta</taxon>
        <taxon>Spermatophyta</taxon>
        <taxon>Magnoliopsida</taxon>
        <taxon>eudicotyledons</taxon>
        <taxon>Gunneridae</taxon>
        <taxon>Pentapetalae</taxon>
        <taxon>asterids</taxon>
        <taxon>campanulids</taxon>
        <taxon>Asterales</taxon>
        <taxon>Asteraceae</taxon>
        <taxon>Asteroideae</taxon>
        <taxon>Anthemideae</taxon>
        <taxon>Anthemidinae</taxon>
        <taxon>Tanacetum</taxon>
    </lineage>
</organism>
<proteinExistence type="predicted"/>
<reference evidence="2" key="2">
    <citation type="submission" date="2022-01" db="EMBL/GenBank/DDBJ databases">
        <authorList>
            <person name="Yamashiro T."/>
            <person name="Shiraishi A."/>
            <person name="Satake H."/>
            <person name="Nakayama K."/>
        </authorList>
    </citation>
    <scope>NUCLEOTIDE SEQUENCE</scope>
</reference>
<evidence type="ECO:0000313" key="3">
    <source>
        <dbReference type="Proteomes" id="UP001151760"/>
    </source>
</evidence>
<keyword evidence="1" id="KW-0812">Transmembrane</keyword>